<feature type="domain" description="F5/8 type C" evidence="2">
    <location>
        <begin position="183"/>
        <end position="321"/>
    </location>
</feature>
<dbReference type="SUPFAM" id="SSF49785">
    <property type="entry name" value="Galactose-binding domain-like"/>
    <property type="match status" value="2"/>
</dbReference>
<dbReference type="InterPro" id="IPR059186">
    <property type="entry name" value="SACTE_4363"/>
</dbReference>
<dbReference type="InterPro" id="IPR011050">
    <property type="entry name" value="Pectin_lyase_fold/virulence"/>
</dbReference>
<gene>
    <name evidence="3" type="ORF">D1825_10720</name>
</gene>
<feature type="compositionally biased region" description="Pro residues" evidence="1">
    <location>
        <begin position="329"/>
        <end position="340"/>
    </location>
</feature>
<evidence type="ECO:0000313" key="4">
    <source>
        <dbReference type="Proteomes" id="UP000283374"/>
    </source>
</evidence>
<dbReference type="CDD" id="cd23669">
    <property type="entry name" value="GH55_SacteLam55A-like"/>
    <property type="match status" value="1"/>
</dbReference>
<evidence type="ECO:0000313" key="3">
    <source>
        <dbReference type="EMBL" id="RHA40116.1"/>
    </source>
</evidence>
<dbReference type="PANTHER" id="PTHR24543">
    <property type="entry name" value="MULTICOPPER OXIDASE-RELATED"/>
    <property type="match status" value="1"/>
</dbReference>
<dbReference type="Pfam" id="PF00754">
    <property type="entry name" value="F5_F8_type_C"/>
    <property type="match status" value="2"/>
</dbReference>
<comment type="caution">
    <text evidence="3">The sequence shown here is derived from an EMBL/GenBank/DDBJ whole genome shotgun (WGS) entry which is preliminary data.</text>
</comment>
<feature type="region of interest" description="Disordered" evidence="1">
    <location>
        <begin position="322"/>
        <end position="362"/>
    </location>
</feature>
<name>A0A413RKV1_9CELL</name>
<dbReference type="Gene3D" id="2.60.120.260">
    <property type="entry name" value="Galactose-binding domain-like"/>
    <property type="match status" value="2"/>
</dbReference>
<feature type="domain" description="F5/8 type C" evidence="2">
    <location>
        <begin position="38"/>
        <end position="170"/>
    </location>
</feature>
<keyword evidence="4" id="KW-1185">Reference proteome</keyword>
<dbReference type="SUPFAM" id="SSF51126">
    <property type="entry name" value="Pectin lyase-like"/>
    <property type="match status" value="1"/>
</dbReference>
<dbReference type="InterPro" id="IPR000421">
    <property type="entry name" value="FA58C"/>
</dbReference>
<feature type="region of interest" description="Disordered" evidence="1">
    <location>
        <begin position="882"/>
        <end position="901"/>
    </location>
</feature>
<organism evidence="3 4">
    <name type="scientific">Cellulomonas rhizosphaerae</name>
    <dbReference type="NCBI Taxonomy" id="2293719"/>
    <lineage>
        <taxon>Bacteria</taxon>
        <taxon>Bacillati</taxon>
        <taxon>Actinomycetota</taxon>
        <taxon>Actinomycetes</taxon>
        <taxon>Micrococcales</taxon>
        <taxon>Cellulomonadaceae</taxon>
        <taxon>Cellulomonas</taxon>
    </lineage>
</organism>
<dbReference type="Proteomes" id="UP000283374">
    <property type="component" value="Unassembled WGS sequence"/>
</dbReference>
<reference evidence="3 4" key="1">
    <citation type="submission" date="2018-08" db="EMBL/GenBank/DDBJ databases">
        <title>Cellulomonas rhizosphaerae sp. nov., a novel actinomycete isolated from soil.</title>
        <authorList>
            <person name="Tian Y."/>
        </authorList>
    </citation>
    <scope>NUCLEOTIDE SEQUENCE [LARGE SCALE GENOMIC DNA]</scope>
    <source>
        <strain evidence="3 4">NEAU-TCZ24</strain>
    </source>
</reference>
<protein>
    <submittedName>
        <fullName evidence="3">Sialidase</fullName>
    </submittedName>
</protein>
<dbReference type="OrthoDB" id="2479530at2"/>
<dbReference type="PROSITE" id="PS50022">
    <property type="entry name" value="FA58C_3"/>
    <property type="match status" value="2"/>
</dbReference>
<dbReference type="InterPro" id="IPR008979">
    <property type="entry name" value="Galactose-bd-like_sf"/>
</dbReference>
<proteinExistence type="predicted"/>
<accession>A0A413RKV1</accession>
<sequence length="901" mass="94661">MHTHTPTRSGRRPHALLAAGLSAALVAAGVIGSIATTASAADVNLSQGKVATASSVENADYTPARAAVDGDNGTRWSSQATDSQWLQVDLGSSKAIGSVQLRWESAYAKAFTIQTSENGTSWTTVASVTNGTGGNQTVAATGQGRYVRISLTQRATGYGYSLWEFQVFGPSTTSPTTTPTTTPTTPTTGCGTTNVALGKASSASSVQAGSDYVAANAFDGKDATRWSSAATDAEWLQVDLGSSQNVCKVEIDWEGAYGKAFTIQASDSATSGFTTIGTVTAGTGGKQSIATSGKGRYVRLVGQTRGTGYGYSLWELRVFTGSGTTTTPTPTPTPTTPTPTPTQTAGPGDVQPADPANPNFGPNTYVFKPTDDQAAIQNTVNQVFARQETNQFGTERDQFLFLPGTYNLQANIGFYTSISGAGQNPDDVQINGGVWVDAQWFNGNATQNFWRSAENFAVTPSTGQDRWAVAQAAPFRRVHVKGDLALHSSAYGWASGGYIADSKVDGSVAAWTQQQWYTRDSAVGSWQGSLWNMVFSGVQGAPATSFPEPAITTLATTGQVREKPYLYWKDGKWSVFVPNLRSGTTGVTWPNTPGSSLSLSTFYLAHPGDSGATINKALAQGLNVIFTPGVYHLDQTINVTRPNTVVLGLGLATIVPENGVDGLHTADVDGVKIAGLLFDQGTTHSSTVVQIGTPGAHTSHAANPQSVQDVFVRVGGVVAGKVDNGIVVNADNTIIDHIWSWRADHGAGAGWTQNTSDYGLIVNGNDVNGYGLFVEHYQKYNLLWNGERGRVIFFQNELPYDPPSVGAWTHDGIRGWAAYKVAPGVKNHEAWGLGSYCVFTTDASITVDNGFEVPITPGVKLHSISTVSLGGAGTYAHVINGTGPQASGTETKPATVTSYGG</sequence>
<evidence type="ECO:0000259" key="2">
    <source>
        <dbReference type="PROSITE" id="PS50022"/>
    </source>
</evidence>
<evidence type="ECO:0000256" key="1">
    <source>
        <dbReference type="SAM" id="MobiDB-lite"/>
    </source>
</evidence>
<dbReference type="AlphaFoldDB" id="A0A413RKV1"/>
<dbReference type="EMBL" id="QWKP01000198">
    <property type="protein sequence ID" value="RHA40116.1"/>
    <property type="molecule type" value="Genomic_DNA"/>
</dbReference>
<dbReference type="RefSeq" id="WP_118767418.1">
    <property type="nucleotide sequence ID" value="NZ_QWKP01000198.1"/>
</dbReference>